<evidence type="ECO:0008006" key="5">
    <source>
        <dbReference type="Google" id="ProtNLM"/>
    </source>
</evidence>
<organism evidence="3 4">
    <name type="scientific">Aristolochia fimbriata</name>
    <name type="common">White veined hardy Dutchman's pipe vine</name>
    <dbReference type="NCBI Taxonomy" id="158543"/>
    <lineage>
        <taxon>Eukaryota</taxon>
        <taxon>Viridiplantae</taxon>
        <taxon>Streptophyta</taxon>
        <taxon>Embryophyta</taxon>
        <taxon>Tracheophyta</taxon>
        <taxon>Spermatophyta</taxon>
        <taxon>Magnoliopsida</taxon>
        <taxon>Magnoliidae</taxon>
        <taxon>Piperales</taxon>
        <taxon>Aristolochiaceae</taxon>
        <taxon>Aristolochia</taxon>
    </lineage>
</organism>
<dbReference type="EMBL" id="JAINDJ010000006">
    <property type="protein sequence ID" value="KAG9444776.1"/>
    <property type="molecule type" value="Genomic_DNA"/>
</dbReference>
<keyword evidence="4" id="KW-1185">Reference proteome</keyword>
<dbReference type="InterPro" id="IPR039274">
    <property type="entry name" value="FPF1"/>
</dbReference>
<protein>
    <recommendedName>
        <fullName evidence="5">Flowering-promoting factor 1-like protein 3</fullName>
    </recommendedName>
</protein>
<evidence type="ECO:0000313" key="4">
    <source>
        <dbReference type="Proteomes" id="UP000825729"/>
    </source>
</evidence>
<comment type="similarity">
    <text evidence="1">Belongs to the FPF1 family.</text>
</comment>
<proteinExistence type="inferred from homology"/>
<evidence type="ECO:0000256" key="2">
    <source>
        <dbReference type="SAM" id="MobiDB-lite"/>
    </source>
</evidence>
<sequence length="278" mass="32499">MEIPELDRLKIDMYDVCIGRGGGETYVRHLRAYCRSHSDDDIWSHNGVVRLVENPGSEANEGRRKVLVYVPTNEVIKSYAALERKLYGHGWERYYDDPELLQFHKHSTVHLISLPKDFKSFKSMHMYDIVVKNRNLFEITKRTYHNVIPRWDAIAAGLGSLRRRRWRAVGKDDERDVEILMEKIYDEEEREKEPKEEDEGKGKKDTIRIEEEEEEERGGHHVNWKRIPRKRRGTAGGHHVDNSVCPGLNLLGIDVRSTRVSFQHDGPNQNVQSSSPRF</sequence>
<feature type="compositionally biased region" description="Basic and acidic residues" evidence="2">
    <location>
        <begin position="191"/>
        <end position="209"/>
    </location>
</feature>
<comment type="caution">
    <text evidence="3">The sequence shown here is derived from an EMBL/GenBank/DDBJ whole genome shotgun (WGS) entry which is preliminary data.</text>
</comment>
<evidence type="ECO:0000256" key="1">
    <source>
        <dbReference type="ARBA" id="ARBA00008013"/>
    </source>
</evidence>
<dbReference type="AlphaFoldDB" id="A0AAV7EAA4"/>
<gene>
    <name evidence="3" type="ORF">H6P81_016116</name>
</gene>
<evidence type="ECO:0000313" key="3">
    <source>
        <dbReference type="EMBL" id="KAG9444776.1"/>
    </source>
</evidence>
<dbReference type="PANTHER" id="PTHR33433">
    <property type="entry name" value="FLOWERING-PROMOTING FACTOR 1-LIKE PROTEIN 1"/>
    <property type="match status" value="1"/>
</dbReference>
<name>A0AAV7EAA4_ARIFI</name>
<accession>A0AAV7EAA4</accession>
<dbReference type="GO" id="GO:0009909">
    <property type="term" value="P:regulation of flower development"/>
    <property type="evidence" value="ECO:0007669"/>
    <property type="project" value="InterPro"/>
</dbReference>
<reference evidence="3 4" key="1">
    <citation type="submission" date="2021-07" db="EMBL/GenBank/DDBJ databases">
        <title>The Aristolochia fimbriata genome: insights into angiosperm evolution, floral development and chemical biosynthesis.</title>
        <authorList>
            <person name="Jiao Y."/>
        </authorList>
    </citation>
    <scope>NUCLEOTIDE SEQUENCE [LARGE SCALE GENOMIC DNA]</scope>
    <source>
        <strain evidence="3">IBCAS-2021</strain>
        <tissue evidence="3">Leaf</tissue>
    </source>
</reference>
<feature type="region of interest" description="Disordered" evidence="2">
    <location>
        <begin position="188"/>
        <end position="247"/>
    </location>
</feature>
<feature type="compositionally biased region" description="Basic residues" evidence="2">
    <location>
        <begin position="220"/>
        <end position="233"/>
    </location>
</feature>
<dbReference type="Proteomes" id="UP000825729">
    <property type="component" value="Unassembled WGS sequence"/>
</dbReference>